<feature type="region of interest" description="Disordered" evidence="1">
    <location>
        <begin position="148"/>
        <end position="204"/>
    </location>
</feature>
<feature type="region of interest" description="Disordered" evidence="1">
    <location>
        <begin position="52"/>
        <end position="73"/>
    </location>
</feature>
<dbReference type="PANTHER" id="PTHR34589">
    <property type="entry name" value="SIMILAR TO RIKEN CDNA 2700081O15"/>
    <property type="match status" value="1"/>
</dbReference>
<dbReference type="AlphaFoldDB" id="A0A553MZW6"/>
<dbReference type="GO" id="GO:0045892">
    <property type="term" value="P:negative regulation of DNA-templated transcription"/>
    <property type="evidence" value="ECO:0007669"/>
    <property type="project" value="TreeGrafter"/>
</dbReference>
<gene>
    <name evidence="3" type="ORF">DNTS_001271</name>
</gene>
<feature type="domain" description="SPIN-DOC-like zinc-finger" evidence="2">
    <location>
        <begin position="82"/>
        <end position="142"/>
    </location>
</feature>
<evidence type="ECO:0000256" key="1">
    <source>
        <dbReference type="SAM" id="MobiDB-lite"/>
    </source>
</evidence>
<proteinExistence type="predicted"/>
<sequence>MDEAESVHEAEQRQTDSSIIKADEEEDFPEPTVCSLGTSYWSVSESADSPFLLNPIPGPSTQDSHPSKATPGRDHRRYYHGYWRSEYLMDFDPLRQGMICMVCGSSLATLKLSTIKRHIKQKHPYSLLWSQEDKDVIRSGWDDHLNRESSRGTLLPPLDAPQEGDEVLDEDGPSTGDALSPVPQDTSGFDRLSPSLPVSREEEKLSGPTIQVMERYLNDSLQAWFRQEFLMEYQAEAGRLVCMVCSCLLPSLHLDHIKSHMLELHPNSLLYTAEEKHSVLQAWAKKHRDEPHALQPENKWEQRTKEINVDSSSSLPLDLDPVQSKLDSFTGGDENPPDAVHRAPSLPYQPRKRRLKHGSPWRLRLDYLVAFGPPEKPLCYCMVCSEHLPVPRVTKFRAHIQECHPETSNFSRSQRDAVVSAWVKEDNTDGAALKEEDPIDAPHSAEVSLVKTSEQETEDANNNKHKKGKAAARHSHYPGKDQRRNYQTRWKTDFLMDYDCRKHGLICMVCGATLATVKVSTIKRHILQVHPHSLDYSPEERQLVLLCYNQISTHFHSDQCFSGSNHGHKENANGKAFVSTECTSSQST</sequence>
<dbReference type="InterPro" id="IPR052675">
    <property type="entry name" value="ZnF_transloc-Spindlin_int"/>
</dbReference>
<feature type="region of interest" description="Disordered" evidence="1">
    <location>
        <begin position="325"/>
        <end position="353"/>
    </location>
</feature>
<feature type="compositionally biased region" description="Basic residues" evidence="1">
    <location>
        <begin position="463"/>
        <end position="477"/>
    </location>
</feature>
<feature type="region of interest" description="Disordered" evidence="1">
    <location>
        <begin position="451"/>
        <end position="481"/>
    </location>
</feature>
<feature type="domain" description="SPIN-DOC-like zinc-finger" evidence="2">
    <location>
        <begin position="487"/>
        <end position="549"/>
    </location>
</feature>
<feature type="domain" description="SPIN-DOC-like zinc-finger" evidence="2">
    <location>
        <begin position="222"/>
        <end position="285"/>
    </location>
</feature>
<comment type="caution">
    <text evidence="3">The sequence shown here is derived from an EMBL/GenBank/DDBJ whole genome shotgun (WGS) entry which is preliminary data.</text>
</comment>
<reference evidence="3 4" key="1">
    <citation type="journal article" date="2019" name="Sci. Data">
        <title>Hybrid genome assembly and annotation of Danionella translucida.</title>
        <authorList>
            <person name="Kadobianskyi M."/>
            <person name="Schulze L."/>
            <person name="Schuelke M."/>
            <person name="Judkewitz B."/>
        </authorList>
    </citation>
    <scope>NUCLEOTIDE SEQUENCE [LARGE SCALE GENOMIC DNA]</scope>
    <source>
        <strain evidence="3 4">Bolton</strain>
    </source>
</reference>
<dbReference type="OrthoDB" id="9945249at2759"/>
<dbReference type="Pfam" id="PF18658">
    <property type="entry name" value="zf-C2H2_12"/>
    <property type="match status" value="4"/>
</dbReference>
<protein>
    <recommendedName>
        <fullName evidence="2">SPIN-DOC-like zinc-finger domain-containing protein</fullName>
    </recommendedName>
</protein>
<feature type="compositionally biased region" description="Basic and acidic residues" evidence="1">
    <location>
        <begin position="1"/>
        <end position="14"/>
    </location>
</feature>
<dbReference type="EMBL" id="SRMA01027173">
    <property type="protein sequence ID" value="TRY58721.1"/>
    <property type="molecule type" value="Genomic_DNA"/>
</dbReference>
<name>A0A553MZW6_9TELE</name>
<keyword evidence="4" id="KW-1185">Reference proteome</keyword>
<evidence type="ECO:0000259" key="2">
    <source>
        <dbReference type="Pfam" id="PF18658"/>
    </source>
</evidence>
<dbReference type="STRING" id="623744.A0A553MZW6"/>
<dbReference type="PANTHER" id="PTHR34589:SF2">
    <property type="entry name" value="ZINC FINGER TRANSLOCATION-ASSOCIATED PROTEIN"/>
    <property type="match status" value="1"/>
</dbReference>
<feature type="region of interest" description="Disordered" evidence="1">
    <location>
        <begin position="1"/>
        <end position="32"/>
    </location>
</feature>
<accession>A0A553MZW6</accession>
<dbReference type="Proteomes" id="UP000316079">
    <property type="component" value="Unassembled WGS sequence"/>
</dbReference>
<evidence type="ECO:0000313" key="3">
    <source>
        <dbReference type="EMBL" id="TRY58721.1"/>
    </source>
</evidence>
<dbReference type="InterPro" id="IPR040647">
    <property type="entry name" value="SPIN-DOC_Znf-C2H2"/>
</dbReference>
<feature type="domain" description="SPIN-DOC-like zinc-finger" evidence="2">
    <location>
        <begin position="361"/>
        <end position="423"/>
    </location>
</feature>
<evidence type="ECO:0000313" key="4">
    <source>
        <dbReference type="Proteomes" id="UP000316079"/>
    </source>
</evidence>
<feature type="compositionally biased region" description="Acidic residues" evidence="1">
    <location>
        <begin position="162"/>
        <end position="172"/>
    </location>
</feature>
<organism evidence="3 4">
    <name type="scientific">Danionella cerebrum</name>
    <dbReference type="NCBI Taxonomy" id="2873325"/>
    <lineage>
        <taxon>Eukaryota</taxon>
        <taxon>Metazoa</taxon>
        <taxon>Chordata</taxon>
        <taxon>Craniata</taxon>
        <taxon>Vertebrata</taxon>
        <taxon>Euteleostomi</taxon>
        <taxon>Actinopterygii</taxon>
        <taxon>Neopterygii</taxon>
        <taxon>Teleostei</taxon>
        <taxon>Ostariophysi</taxon>
        <taxon>Cypriniformes</taxon>
        <taxon>Danionidae</taxon>
        <taxon>Danioninae</taxon>
        <taxon>Danionella</taxon>
    </lineage>
</organism>